<feature type="compositionally biased region" description="Basic residues" evidence="1">
    <location>
        <begin position="21"/>
        <end position="37"/>
    </location>
</feature>
<sequence length="270" mass="30201">MAKLLHPLPSSSRPTLLFPAQRHHHPRRRRPPARRKLPLSTPSTAVLAALATISAASSTVDGHPLDDQPPPPDFLCPSYPSDYIPAQTPPPSVSTSRRRNTRRDFATPSVNTPSKRDSRPSVPLKYEQGEDGRWRKSSSYSLLGSSFCGTTQCVPQDTDIPVVDDQIQPSQSATVTTTADDSDMSSYLPPGWPSKSNDDRIPTPVIVGLSIVLAVIICGFMVGCIFWRKQRRKRARDMRDLEEKRKSKLYDEDSEDEENEDIKRARSQQR</sequence>
<keyword evidence="2" id="KW-0812">Transmembrane</keyword>
<comment type="caution">
    <text evidence="3">The sequence shown here is derived from an EMBL/GenBank/DDBJ whole genome shotgun (WGS) entry which is preliminary data.</text>
</comment>
<gene>
    <name evidence="3" type="ORF">EIP91_011619</name>
</gene>
<evidence type="ECO:0000313" key="3">
    <source>
        <dbReference type="EMBL" id="TCD59749.1"/>
    </source>
</evidence>
<keyword evidence="4" id="KW-1185">Reference proteome</keyword>
<feature type="non-terminal residue" evidence="3">
    <location>
        <position position="270"/>
    </location>
</feature>
<reference evidence="3 4" key="1">
    <citation type="submission" date="2018-11" db="EMBL/GenBank/DDBJ databases">
        <title>Genome assembly of Steccherinum ochraceum LE-BIN_3174, the white-rot fungus of the Steccherinaceae family (The Residual Polyporoid clade, Polyporales, Basidiomycota).</title>
        <authorList>
            <person name="Fedorova T.V."/>
            <person name="Glazunova O.A."/>
            <person name="Landesman E.O."/>
            <person name="Moiseenko K.V."/>
            <person name="Psurtseva N.V."/>
            <person name="Savinova O.S."/>
            <person name="Shakhova N.V."/>
            <person name="Tyazhelova T.V."/>
            <person name="Vasina D.V."/>
        </authorList>
    </citation>
    <scope>NUCLEOTIDE SEQUENCE [LARGE SCALE GENOMIC DNA]</scope>
    <source>
        <strain evidence="3 4">LE-BIN_3174</strain>
    </source>
</reference>
<dbReference type="AlphaFoldDB" id="A0A4R0R7E8"/>
<protein>
    <submittedName>
        <fullName evidence="3">Uncharacterized protein</fullName>
    </submittedName>
</protein>
<feature type="region of interest" description="Disordered" evidence="1">
    <location>
        <begin position="236"/>
        <end position="270"/>
    </location>
</feature>
<feature type="region of interest" description="Disordered" evidence="1">
    <location>
        <begin position="1"/>
        <end position="41"/>
    </location>
</feature>
<keyword evidence="2" id="KW-0472">Membrane</keyword>
<dbReference type="Proteomes" id="UP000292702">
    <property type="component" value="Unassembled WGS sequence"/>
</dbReference>
<evidence type="ECO:0000256" key="1">
    <source>
        <dbReference type="SAM" id="MobiDB-lite"/>
    </source>
</evidence>
<evidence type="ECO:0000313" key="4">
    <source>
        <dbReference type="Proteomes" id="UP000292702"/>
    </source>
</evidence>
<feature type="transmembrane region" description="Helical" evidence="2">
    <location>
        <begin position="205"/>
        <end position="227"/>
    </location>
</feature>
<feature type="compositionally biased region" description="Basic and acidic residues" evidence="1">
    <location>
        <begin position="237"/>
        <end position="251"/>
    </location>
</feature>
<name>A0A4R0R7E8_9APHY</name>
<feature type="region of interest" description="Disordered" evidence="1">
    <location>
        <begin position="59"/>
        <end position="130"/>
    </location>
</feature>
<dbReference type="EMBL" id="RWJN01000770">
    <property type="protein sequence ID" value="TCD59749.1"/>
    <property type="molecule type" value="Genomic_DNA"/>
</dbReference>
<keyword evidence="2" id="KW-1133">Transmembrane helix</keyword>
<accession>A0A4R0R7E8</accession>
<dbReference type="OrthoDB" id="2756128at2759"/>
<proteinExistence type="predicted"/>
<evidence type="ECO:0000256" key="2">
    <source>
        <dbReference type="SAM" id="Phobius"/>
    </source>
</evidence>
<feature type="region of interest" description="Disordered" evidence="1">
    <location>
        <begin position="171"/>
        <end position="197"/>
    </location>
</feature>
<organism evidence="3 4">
    <name type="scientific">Steccherinum ochraceum</name>
    <dbReference type="NCBI Taxonomy" id="92696"/>
    <lineage>
        <taxon>Eukaryota</taxon>
        <taxon>Fungi</taxon>
        <taxon>Dikarya</taxon>
        <taxon>Basidiomycota</taxon>
        <taxon>Agaricomycotina</taxon>
        <taxon>Agaricomycetes</taxon>
        <taxon>Polyporales</taxon>
        <taxon>Steccherinaceae</taxon>
        <taxon>Steccherinum</taxon>
    </lineage>
</organism>